<organism evidence="1 2">
    <name type="scientific">Halomonas qaidamensis</name>
    <dbReference type="NCBI Taxonomy" id="2866211"/>
    <lineage>
        <taxon>Bacteria</taxon>
        <taxon>Pseudomonadati</taxon>
        <taxon>Pseudomonadota</taxon>
        <taxon>Gammaproteobacteria</taxon>
        <taxon>Oceanospirillales</taxon>
        <taxon>Halomonadaceae</taxon>
        <taxon>Halomonas</taxon>
    </lineage>
</organism>
<dbReference type="RefSeq" id="WP_264431550.1">
    <property type="nucleotide sequence ID" value="NZ_CP080628.1"/>
</dbReference>
<dbReference type="Proteomes" id="UP001163082">
    <property type="component" value="Plasmid unnamed"/>
</dbReference>
<dbReference type="EMBL" id="CP080628">
    <property type="protein sequence ID" value="UYV20900.1"/>
    <property type="molecule type" value="Genomic_DNA"/>
</dbReference>
<evidence type="ECO:0008006" key="3">
    <source>
        <dbReference type="Google" id="ProtNLM"/>
    </source>
</evidence>
<keyword evidence="2" id="KW-1185">Reference proteome</keyword>
<name>A0ABY6JUM0_9GAMM</name>
<gene>
    <name evidence="1" type="ORF">K1Y77_17205</name>
</gene>
<proteinExistence type="predicted"/>
<keyword evidence="1" id="KW-0614">Plasmid</keyword>
<accession>A0ABY6JUM0</accession>
<geneLocation type="plasmid" evidence="1 2">
    <name>unnamed</name>
</geneLocation>
<sequence length="315" mass="35766">MKAPLVWGRAQYEHPGKYWGTGNRCGHDPAKGEFERYCQPLKKGQLPKLLQSLIDGAKAYYTSPGLLPMLANLNGKANADGNPRCNRSEARAAESLVLSAIIQFTEFASLRVGTPLADGGFKHRSCAEIARVAGLLAPGSTPEAPEPSQRFWRAFRRLKLAGAFTVHLQHEVKADGTKRARPAVKLLNPDFLLALGRVGYQRFKEFRDWCSNRIKKARKKHREQFPAQHDAAEARRRLAMEVNGPKAMYKQRRGKKDLPDANDEKELQRRYNREATAYFAEIVTNNPGASYAEVNKLVRIKYPPYDEWLDRQRRH</sequence>
<evidence type="ECO:0000313" key="1">
    <source>
        <dbReference type="EMBL" id="UYV20900.1"/>
    </source>
</evidence>
<reference evidence="1" key="1">
    <citation type="journal article" date="2022" name="Antonie Van Leeuwenhoek">
        <title>Whole genome sequencing of the halophilic Halomonas qaidamensis XH36, a novel species strain with high ectoine production.</title>
        <authorList>
            <person name="Zhang T."/>
            <person name="Cui T."/>
            <person name="Cao Y."/>
            <person name="Li Y."/>
            <person name="Li F."/>
            <person name="Zhu D."/>
            <person name="Xing J."/>
        </authorList>
    </citation>
    <scope>NUCLEOTIDE SEQUENCE</scope>
    <source>
        <strain evidence="1">XH36</strain>
    </source>
</reference>
<protein>
    <recommendedName>
        <fullName evidence="3">Replication protein</fullName>
    </recommendedName>
</protein>
<evidence type="ECO:0000313" key="2">
    <source>
        <dbReference type="Proteomes" id="UP001163082"/>
    </source>
</evidence>